<evidence type="ECO:0000313" key="1">
    <source>
        <dbReference type="EMBL" id="VIO56894.1"/>
    </source>
</evidence>
<name>A0A4E9DBE9_GIBZA</name>
<accession>A0A4E9DBE9</accession>
<dbReference type="AlphaFoldDB" id="A0A4E9DBE9"/>
<gene>
    <name evidence="1" type="ORF">FUG_LOCUS230270</name>
</gene>
<sequence length="70" mass="7910">MATEAIKLTPEGRLNRTAQIINLSVYWHEKFLGSDWTNVQGLEDSIQASRNTITALPNTYPHRGTILDQL</sequence>
<protein>
    <submittedName>
        <fullName evidence="1">Uncharacterized protein</fullName>
    </submittedName>
</protein>
<reference evidence="1" key="1">
    <citation type="submission" date="2019-04" db="EMBL/GenBank/DDBJ databases">
        <authorList>
            <person name="Melise S."/>
            <person name="Noan J."/>
            <person name="Okalmin O."/>
        </authorList>
    </citation>
    <scope>NUCLEOTIDE SEQUENCE</scope>
    <source>
        <strain evidence="1">FN9</strain>
    </source>
</reference>
<proteinExistence type="predicted"/>
<organism evidence="1">
    <name type="scientific">Gibberella zeae</name>
    <name type="common">Wheat head blight fungus</name>
    <name type="synonym">Fusarium graminearum</name>
    <dbReference type="NCBI Taxonomy" id="5518"/>
    <lineage>
        <taxon>Eukaryota</taxon>
        <taxon>Fungi</taxon>
        <taxon>Dikarya</taxon>
        <taxon>Ascomycota</taxon>
        <taxon>Pezizomycotina</taxon>
        <taxon>Sordariomycetes</taxon>
        <taxon>Hypocreomycetidae</taxon>
        <taxon>Hypocreales</taxon>
        <taxon>Nectriaceae</taxon>
        <taxon>Fusarium</taxon>
    </lineage>
</organism>
<dbReference type="EMBL" id="CAAKMV010000126">
    <property type="protein sequence ID" value="VIO56894.1"/>
    <property type="molecule type" value="Genomic_DNA"/>
</dbReference>